<keyword evidence="8" id="KW-0695">RNA-directed DNA polymerase</keyword>
<evidence type="ECO:0000256" key="2">
    <source>
        <dbReference type="ARBA" id="ARBA00022679"/>
    </source>
</evidence>
<dbReference type="InterPro" id="IPR043128">
    <property type="entry name" value="Rev_trsase/Diguanyl_cyclase"/>
</dbReference>
<dbReference type="Gene3D" id="3.10.10.10">
    <property type="entry name" value="HIV Type 1 Reverse Transcriptase, subunit A, domain 1"/>
    <property type="match status" value="1"/>
</dbReference>
<dbReference type="GO" id="GO:0003964">
    <property type="term" value="F:RNA-directed DNA polymerase activity"/>
    <property type="evidence" value="ECO:0007669"/>
    <property type="project" value="UniProtKB-KW"/>
</dbReference>
<evidence type="ECO:0000256" key="9">
    <source>
        <dbReference type="PROSITE-ProRule" id="PRU00047"/>
    </source>
</evidence>
<sequence>MKPQPQGHVMHNSNQQDDIKTDAMLMNKARSPSQYGDGDNISYSKKEALKQLPWASSWPKHSGTGECDHMELIDYIDGLFIDLPSIPDYWITARINAEFKGHTSIWYTEMKEIHARRKWPWWKSNIIQKYSNGTWIWQKAIEHSDEELQTPDTNASGFKDKQNFRVELKDKPSKWVAKVRKKKNSCHNCGSTDHYSNNCQKGKKKIYAIEKVPEGDSESDSMGDAIREQSHDDQDPREELLVEYQEETPLEIKDTQLEESMPQDTANKNMCKHTQDAQTFLVTPTKGMAYINGTATKMNVCINNSQHAFIIDSGANFSIVARNYLDNHFPNWEKQLLPTKAKNFKSASGKMTSIGTIIKEIMIPHRKGNIRPKPEFVVLDDAYIQQFFLGTDYQRMYGIDIYNSKNRHITIGTNKEKKMSLDIYQISAQDTLEELLDEFREGYFSTTLTSKNKLSLLKIMRKNRPAFAIGEEPFGKIRGHDIELYLDLEGPYAPTLRRPPYPASLVTRKEIEKHINELLEMDVIRKIEHNEIVEIITPVLITWHDGSSTMCGDLKALNNYTKAYRYPIPRIAHTLDKLAKAKYITKMDCMKAFHHNGVKPKFIKLFRIIFHMGIYEYTKMPFGIKNAPAHFQRMIDTIFQEMLEGWMVVYIYNIIIYSETSEDYVQYLDRVLSKCTPISLKISLKKCNFGQQELLALGHKVSGLILPINQNKVAAVLQKPIPRKIKEMQSFLGFASYYRNHIKGFAHITSSLYKLCSKDVFFEITKERRDAYEGIKYELKNAPVLILPDFKLPFKLDIDAACGQGLGEALHQRQIVDCEPREGVIRYISRQLKDSESRYGATQTEYICLVCALEKVNYYLAGAVFEVYPDCTALKSLLNMMNTNRHMLRWQIGIQEYTGNMTIIYKEDQSHINADGHWIMSNATQLMTLK</sequence>
<dbReference type="GO" id="GO:0006508">
    <property type="term" value="P:proteolysis"/>
    <property type="evidence" value="ECO:0007669"/>
    <property type="project" value="InterPro"/>
</dbReference>
<keyword evidence="4" id="KW-0540">Nuclease</keyword>
<dbReference type="FunFam" id="3.30.70.270:FF:000020">
    <property type="entry name" value="Transposon Tf2-6 polyprotein-like Protein"/>
    <property type="match status" value="1"/>
</dbReference>
<dbReference type="GO" id="GO:0004190">
    <property type="term" value="F:aspartic-type endopeptidase activity"/>
    <property type="evidence" value="ECO:0007669"/>
    <property type="project" value="UniProtKB-KW"/>
</dbReference>
<evidence type="ECO:0000256" key="8">
    <source>
        <dbReference type="ARBA" id="ARBA00022918"/>
    </source>
</evidence>
<keyword evidence="5" id="KW-0064">Aspartyl protease</keyword>
<dbReference type="InterPro" id="IPR001969">
    <property type="entry name" value="Aspartic_peptidase_AS"/>
</dbReference>
<feature type="region of interest" description="Disordered" evidence="10">
    <location>
        <begin position="213"/>
        <end position="236"/>
    </location>
</feature>
<evidence type="ECO:0000256" key="1">
    <source>
        <dbReference type="ARBA" id="ARBA00012493"/>
    </source>
</evidence>
<keyword evidence="9" id="KW-0862">Zinc</keyword>
<keyword evidence="2" id="KW-0808">Transferase</keyword>
<keyword evidence="5" id="KW-0645">Protease</keyword>
<proteinExistence type="predicted"/>
<dbReference type="InterPro" id="IPR021109">
    <property type="entry name" value="Peptidase_aspartic_dom_sf"/>
</dbReference>
<dbReference type="EMBL" id="AVOT02028432">
    <property type="protein sequence ID" value="MBW0520923.1"/>
    <property type="molecule type" value="Genomic_DNA"/>
</dbReference>
<dbReference type="PANTHER" id="PTHR37984:SF5">
    <property type="entry name" value="PROTEIN NYNRIN-LIKE"/>
    <property type="match status" value="1"/>
</dbReference>
<dbReference type="InterPro" id="IPR041373">
    <property type="entry name" value="RT_RNaseH"/>
</dbReference>
<evidence type="ECO:0000256" key="3">
    <source>
        <dbReference type="ARBA" id="ARBA00022695"/>
    </source>
</evidence>
<dbReference type="GO" id="GO:0003676">
    <property type="term" value="F:nucleic acid binding"/>
    <property type="evidence" value="ECO:0007669"/>
    <property type="project" value="InterPro"/>
</dbReference>
<dbReference type="PROSITE" id="PS50158">
    <property type="entry name" value="ZF_CCHC"/>
    <property type="match status" value="1"/>
</dbReference>
<name>A0A9Q3EGT3_9BASI</name>
<evidence type="ECO:0000256" key="7">
    <source>
        <dbReference type="ARBA" id="ARBA00022801"/>
    </source>
</evidence>
<organism evidence="12 13">
    <name type="scientific">Austropuccinia psidii MF-1</name>
    <dbReference type="NCBI Taxonomy" id="1389203"/>
    <lineage>
        <taxon>Eukaryota</taxon>
        <taxon>Fungi</taxon>
        <taxon>Dikarya</taxon>
        <taxon>Basidiomycota</taxon>
        <taxon>Pucciniomycotina</taxon>
        <taxon>Pucciniomycetes</taxon>
        <taxon>Pucciniales</taxon>
        <taxon>Sphaerophragmiaceae</taxon>
        <taxon>Austropuccinia</taxon>
    </lineage>
</organism>
<dbReference type="AlphaFoldDB" id="A0A9Q3EGT3"/>
<evidence type="ECO:0000313" key="13">
    <source>
        <dbReference type="Proteomes" id="UP000765509"/>
    </source>
</evidence>
<keyword evidence="3" id="KW-0548">Nucleotidyltransferase</keyword>
<evidence type="ECO:0000256" key="10">
    <source>
        <dbReference type="SAM" id="MobiDB-lite"/>
    </source>
</evidence>
<dbReference type="Pfam" id="PF17917">
    <property type="entry name" value="RT_RNaseH"/>
    <property type="match status" value="1"/>
</dbReference>
<dbReference type="InterPro" id="IPR050951">
    <property type="entry name" value="Retrovirus_Pol_polyprotein"/>
</dbReference>
<accession>A0A9Q3EGT3</accession>
<feature type="compositionally biased region" description="Basic and acidic residues" evidence="10">
    <location>
        <begin position="225"/>
        <end position="236"/>
    </location>
</feature>
<protein>
    <recommendedName>
        <fullName evidence="1">RNA-directed DNA polymerase</fullName>
        <ecNumber evidence="1">2.7.7.49</ecNumber>
    </recommendedName>
</protein>
<dbReference type="InterPro" id="IPR043502">
    <property type="entry name" value="DNA/RNA_pol_sf"/>
</dbReference>
<feature type="domain" description="CCHC-type" evidence="11">
    <location>
        <begin position="186"/>
        <end position="201"/>
    </location>
</feature>
<comment type="caution">
    <text evidence="12">The sequence shown here is derived from an EMBL/GenBank/DDBJ whole genome shotgun (WGS) entry which is preliminary data.</text>
</comment>
<evidence type="ECO:0000256" key="6">
    <source>
        <dbReference type="ARBA" id="ARBA00022759"/>
    </source>
</evidence>
<evidence type="ECO:0000259" key="11">
    <source>
        <dbReference type="PROSITE" id="PS50158"/>
    </source>
</evidence>
<dbReference type="GO" id="GO:0008270">
    <property type="term" value="F:zinc ion binding"/>
    <property type="evidence" value="ECO:0007669"/>
    <property type="project" value="UniProtKB-KW"/>
</dbReference>
<evidence type="ECO:0000313" key="12">
    <source>
        <dbReference type="EMBL" id="MBW0520923.1"/>
    </source>
</evidence>
<gene>
    <name evidence="12" type="ORF">O181_060638</name>
</gene>
<dbReference type="GO" id="GO:0004519">
    <property type="term" value="F:endonuclease activity"/>
    <property type="evidence" value="ECO:0007669"/>
    <property type="project" value="UniProtKB-KW"/>
</dbReference>
<dbReference type="EC" id="2.7.7.49" evidence="1"/>
<dbReference type="PROSITE" id="PS00141">
    <property type="entry name" value="ASP_PROTEASE"/>
    <property type="match status" value="1"/>
</dbReference>
<keyword evidence="9" id="KW-0863">Zinc-finger</keyword>
<keyword evidence="6" id="KW-0255">Endonuclease</keyword>
<dbReference type="SUPFAM" id="SSF56672">
    <property type="entry name" value="DNA/RNA polymerases"/>
    <property type="match status" value="1"/>
</dbReference>
<feature type="region of interest" description="Disordered" evidence="10">
    <location>
        <begin position="1"/>
        <end position="40"/>
    </location>
</feature>
<dbReference type="PANTHER" id="PTHR37984">
    <property type="entry name" value="PROTEIN CBG26694"/>
    <property type="match status" value="1"/>
</dbReference>
<keyword evidence="13" id="KW-1185">Reference proteome</keyword>
<keyword evidence="7" id="KW-0378">Hydrolase</keyword>
<keyword evidence="9" id="KW-0479">Metal-binding</keyword>
<dbReference type="Pfam" id="PF00078">
    <property type="entry name" value="RVT_1"/>
    <property type="match status" value="1"/>
</dbReference>
<dbReference type="InterPro" id="IPR000477">
    <property type="entry name" value="RT_dom"/>
</dbReference>
<dbReference type="CDD" id="cd01647">
    <property type="entry name" value="RT_LTR"/>
    <property type="match status" value="1"/>
</dbReference>
<dbReference type="InterPro" id="IPR001878">
    <property type="entry name" value="Znf_CCHC"/>
</dbReference>
<reference evidence="12" key="1">
    <citation type="submission" date="2021-03" db="EMBL/GenBank/DDBJ databases">
        <title>Draft genome sequence of rust myrtle Austropuccinia psidii MF-1, a brazilian biotype.</title>
        <authorList>
            <person name="Quecine M.C."/>
            <person name="Pachon D.M.R."/>
            <person name="Bonatelli M.L."/>
            <person name="Correr F.H."/>
            <person name="Franceschini L.M."/>
            <person name="Leite T.F."/>
            <person name="Margarido G.R.A."/>
            <person name="Almeida C.A."/>
            <person name="Ferrarezi J.A."/>
            <person name="Labate C.A."/>
        </authorList>
    </citation>
    <scope>NUCLEOTIDE SEQUENCE</scope>
    <source>
        <strain evidence="12">MF-1</strain>
    </source>
</reference>
<evidence type="ECO:0000256" key="5">
    <source>
        <dbReference type="ARBA" id="ARBA00022750"/>
    </source>
</evidence>
<dbReference type="Gene3D" id="2.40.70.10">
    <property type="entry name" value="Acid Proteases"/>
    <property type="match status" value="1"/>
</dbReference>
<dbReference type="Proteomes" id="UP000765509">
    <property type="component" value="Unassembled WGS sequence"/>
</dbReference>
<evidence type="ECO:0000256" key="4">
    <source>
        <dbReference type="ARBA" id="ARBA00022722"/>
    </source>
</evidence>
<dbReference type="Gene3D" id="3.30.70.270">
    <property type="match status" value="2"/>
</dbReference>